<proteinExistence type="predicted"/>
<organism evidence="2 3">
    <name type="scientific">Neisseria arctica</name>
    <dbReference type="NCBI Taxonomy" id="1470200"/>
    <lineage>
        <taxon>Bacteria</taxon>
        <taxon>Pseudomonadati</taxon>
        <taxon>Pseudomonadota</taxon>
        <taxon>Betaproteobacteria</taxon>
        <taxon>Neisseriales</taxon>
        <taxon>Neisseriaceae</taxon>
        <taxon>Neisseria</taxon>
    </lineage>
</organism>
<dbReference type="GO" id="GO:0016998">
    <property type="term" value="P:cell wall macromolecule catabolic process"/>
    <property type="evidence" value="ECO:0007669"/>
    <property type="project" value="InterPro"/>
</dbReference>
<dbReference type="InterPro" id="IPR023346">
    <property type="entry name" value="Lysozyme-like_dom_sf"/>
</dbReference>
<dbReference type="PATRIC" id="fig|1470200.3.peg.1738"/>
<dbReference type="Pfam" id="PF00182">
    <property type="entry name" value="Glyco_hydro_19"/>
    <property type="match status" value="1"/>
</dbReference>
<dbReference type="SUPFAM" id="SSF53955">
    <property type="entry name" value="Lysozyme-like"/>
    <property type="match status" value="1"/>
</dbReference>
<dbReference type="InterPro" id="IPR000726">
    <property type="entry name" value="Glyco_hydro_19_cat"/>
</dbReference>
<dbReference type="GO" id="GO:0004568">
    <property type="term" value="F:chitinase activity"/>
    <property type="evidence" value="ECO:0007669"/>
    <property type="project" value="InterPro"/>
</dbReference>
<dbReference type="Proteomes" id="UP000036027">
    <property type="component" value="Unassembled WGS sequence"/>
</dbReference>
<dbReference type="STRING" id="1470200.PL75_03140"/>
<comment type="caution">
    <text evidence="2">The sequence shown here is derived from an EMBL/GenBank/DDBJ whole genome shotgun (WGS) entry which is preliminary data.</text>
</comment>
<accession>A0A0J0YTF0</accession>
<sequence>MRGLFRGGLKQSQVDGLNALLDAVTGCGINEAAYMLATACHETDFTMLPIEERGKGRGRDYGKRLKESRQPYNDTAAIFYGRGYVQLTWYENYAKAGQKLGINLLQEPELALRPLIAARIMREGMLEGWFTGRKLSDYVGLYRAEYVGARRIINGQDKAAAIADYAIAFETALRKAKK</sequence>
<evidence type="ECO:0000259" key="1">
    <source>
        <dbReference type="Pfam" id="PF00182"/>
    </source>
</evidence>
<dbReference type="EMBL" id="JTDO01000004">
    <property type="protein sequence ID" value="KLT73385.1"/>
    <property type="molecule type" value="Genomic_DNA"/>
</dbReference>
<evidence type="ECO:0000313" key="3">
    <source>
        <dbReference type="Proteomes" id="UP000036027"/>
    </source>
</evidence>
<protein>
    <recommendedName>
        <fullName evidence="1">Glycoside hydrolase family 19 catalytic domain-containing protein</fullName>
    </recommendedName>
</protein>
<evidence type="ECO:0000313" key="2">
    <source>
        <dbReference type="EMBL" id="KLT73385.1"/>
    </source>
</evidence>
<feature type="domain" description="Glycoside hydrolase family 19 catalytic" evidence="1">
    <location>
        <begin position="55"/>
        <end position="111"/>
    </location>
</feature>
<name>A0A0J0YTF0_9NEIS</name>
<dbReference type="AlphaFoldDB" id="A0A0J0YTF0"/>
<gene>
    <name evidence="2" type="ORF">PL75_03140</name>
</gene>
<keyword evidence="3" id="KW-1185">Reference proteome</keyword>
<dbReference type="Gene3D" id="1.10.530.10">
    <property type="match status" value="1"/>
</dbReference>
<dbReference type="GO" id="GO:0006032">
    <property type="term" value="P:chitin catabolic process"/>
    <property type="evidence" value="ECO:0007669"/>
    <property type="project" value="InterPro"/>
</dbReference>
<reference evidence="2 3" key="1">
    <citation type="submission" date="2014-11" db="EMBL/GenBank/DDBJ databases">
        <title>Genome of a novel goose pathogen.</title>
        <authorList>
            <person name="Hansen C.M."/>
            <person name="Hueffer K."/>
            <person name="Choi S.C."/>
        </authorList>
    </citation>
    <scope>NUCLEOTIDE SEQUENCE [LARGE SCALE GENOMIC DNA]</scope>
    <source>
        <strain evidence="2 3">KH1503</strain>
    </source>
</reference>